<dbReference type="EMBL" id="JBHLZU010000021">
    <property type="protein sequence ID" value="MFB9907563.1"/>
    <property type="molecule type" value="Genomic_DNA"/>
</dbReference>
<sequence length="55" mass="6104">MARVAPAERRARSAARHTARPRPWPQKTGFELADPVLLVQPVNEARHGHAPVSWG</sequence>
<keyword evidence="3" id="KW-1185">Reference proteome</keyword>
<organism evidence="2 3">
    <name type="scientific">Allokutzneria oryzae</name>
    <dbReference type="NCBI Taxonomy" id="1378989"/>
    <lineage>
        <taxon>Bacteria</taxon>
        <taxon>Bacillati</taxon>
        <taxon>Actinomycetota</taxon>
        <taxon>Actinomycetes</taxon>
        <taxon>Pseudonocardiales</taxon>
        <taxon>Pseudonocardiaceae</taxon>
        <taxon>Allokutzneria</taxon>
    </lineage>
</organism>
<proteinExistence type="predicted"/>
<protein>
    <submittedName>
        <fullName evidence="2">Uncharacterized protein</fullName>
    </submittedName>
</protein>
<feature type="region of interest" description="Disordered" evidence="1">
    <location>
        <begin position="1"/>
        <end position="28"/>
    </location>
</feature>
<comment type="caution">
    <text evidence="2">The sequence shown here is derived from an EMBL/GenBank/DDBJ whole genome shotgun (WGS) entry which is preliminary data.</text>
</comment>
<dbReference type="RefSeq" id="WP_377857957.1">
    <property type="nucleotide sequence ID" value="NZ_JBHLZU010000021.1"/>
</dbReference>
<name>A0ABV6A386_9PSEU</name>
<feature type="compositionally biased region" description="Basic and acidic residues" evidence="1">
    <location>
        <begin position="1"/>
        <end position="11"/>
    </location>
</feature>
<dbReference type="Proteomes" id="UP001589693">
    <property type="component" value="Unassembled WGS sequence"/>
</dbReference>
<accession>A0ABV6A386</accession>
<reference evidence="2 3" key="1">
    <citation type="submission" date="2024-09" db="EMBL/GenBank/DDBJ databases">
        <authorList>
            <person name="Sun Q."/>
            <person name="Mori K."/>
        </authorList>
    </citation>
    <scope>NUCLEOTIDE SEQUENCE [LARGE SCALE GENOMIC DNA]</scope>
    <source>
        <strain evidence="2 3">TBRC 7907</strain>
    </source>
</reference>
<gene>
    <name evidence="2" type="ORF">ACFFQA_26825</name>
</gene>
<evidence type="ECO:0000256" key="1">
    <source>
        <dbReference type="SAM" id="MobiDB-lite"/>
    </source>
</evidence>
<evidence type="ECO:0000313" key="3">
    <source>
        <dbReference type="Proteomes" id="UP001589693"/>
    </source>
</evidence>
<evidence type="ECO:0000313" key="2">
    <source>
        <dbReference type="EMBL" id="MFB9907563.1"/>
    </source>
</evidence>